<feature type="transmembrane region" description="Helical" evidence="5">
    <location>
        <begin position="121"/>
        <end position="142"/>
    </location>
</feature>
<keyword evidence="8" id="KW-1185">Reference proteome</keyword>
<evidence type="ECO:0000313" key="8">
    <source>
        <dbReference type="Proteomes" id="UP001597540"/>
    </source>
</evidence>
<evidence type="ECO:0000256" key="2">
    <source>
        <dbReference type="ARBA" id="ARBA00022692"/>
    </source>
</evidence>
<sequence>MLLNFRNWMTQSHFLIGAGLLRVCFGIIIIYNYLIHYRQREFLWGDDGVNLYTDEFKSSVLSLYNLSSSPLFFDLIYHLGILFAFIYLIGYKGRCFSILNYITFYSLYVRMNHISDGGDNLLSICLFMLIFANTTMYFSVDAEKLRRRKKAKKNDFITQLEMMVHNFVVLACIVQLCIVYFFSGCYQLMGELWQSGTAIYYISQVDEFSRPILQHLTENYLIVTIIFSYLSIITKLAFPFTILNKKVKPFMVASMVFFHGGIGIGMGLLTFSIVMICMECLVFTDSEYQKMYQNTLRWIRYRQLVMKRATRKFGFKYLRAQQIIVFYDGWCPMCRGIVKRIDAMDYFRLIRCVSFRMPNIIDTYQLDPQEVELRMHSIGVNGGMPRKGISSVVHISQKLIPLWVVLPFIAVSKWLGIGGYVYDYIAKNRKLIPVNHCNDSCEITPTVK</sequence>
<feature type="transmembrane region" description="Helical" evidence="5">
    <location>
        <begin position="220"/>
        <end position="238"/>
    </location>
</feature>
<dbReference type="EMBL" id="JBHUMJ010000011">
    <property type="protein sequence ID" value="MFD2703478.1"/>
    <property type="molecule type" value="Genomic_DNA"/>
</dbReference>
<name>A0ABW5SW34_9BACL</name>
<accession>A0ABW5SW34</accession>
<dbReference type="SMART" id="SM00752">
    <property type="entry name" value="HTTM"/>
    <property type="match status" value="1"/>
</dbReference>
<feature type="transmembrane region" description="Helical" evidence="5">
    <location>
        <begin position="400"/>
        <end position="422"/>
    </location>
</feature>
<dbReference type="PANTHER" id="PTHR39535">
    <property type="entry name" value="SPORULATION-DELAYING PROTEIN SDPB"/>
    <property type="match status" value="1"/>
</dbReference>
<dbReference type="PANTHER" id="PTHR39535:SF2">
    <property type="entry name" value="HTTM DOMAIN-CONTAINING PROTEIN"/>
    <property type="match status" value="1"/>
</dbReference>
<dbReference type="Proteomes" id="UP001597540">
    <property type="component" value="Unassembled WGS sequence"/>
</dbReference>
<dbReference type="Pfam" id="PF04134">
    <property type="entry name" value="DCC1-like"/>
    <property type="match status" value="1"/>
</dbReference>
<feature type="domain" description="HTTM-like" evidence="6">
    <location>
        <begin position="10"/>
        <end position="287"/>
    </location>
</feature>
<dbReference type="InterPro" id="IPR052964">
    <property type="entry name" value="Sporulation_signal_mat"/>
</dbReference>
<evidence type="ECO:0000313" key="7">
    <source>
        <dbReference type="EMBL" id="MFD2703478.1"/>
    </source>
</evidence>
<keyword evidence="3 5" id="KW-1133">Transmembrane helix</keyword>
<evidence type="ECO:0000259" key="6">
    <source>
        <dbReference type="SMART" id="SM00752"/>
    </source>
</evidence>
<dbReference type="RefSeq" id="WP_379264982.1">
    <property type="nucleotide sequence ID" value="NZ_JBHUMJ010000011.1"/>
</dbReference>
<organism evidence="7 8">
    <name type="scientific">Paenibacillus shunpengii</name>
    <dbReference type="NCBI Taxonomy" id="2054424"/>
    <lineage>
        <taxon>Bacteria</taxon>
        <taxon>Bacillati</taxon>
        <taxon>Bacillota</taxon>
        <taxon>Bacilli</taxon>
        <taxon>Bacillales</taxon>
        <taxon>Paenibacillaceae</taxon>
        <taxon>Paenibacillus</taxon>
    </lineage>
</organism>
<dbReference type="InterPro" id="IPR007263">
    <property type="entry name" value="DCC1-like"/>
</dbReference>
<feature type="transmembrane region" description="Helical" evidence="5">
    <location>
        <begin position="12"/>
        <end position="34"/>
    </location>
</feature>
<gene>
    <name evidence="7" type="ORF">ACFSVM_23870</name>
</gene>
<keyword evidence="2 5" id="KW-0812">Transmembrane</keyword>
<protein>
    <submittedName>
        <fullName evidence="7">DCC1-like thiol-disulfide oxidoreductase family protein</fullName>
    </submittedName>
</protein>
<comment type="caution">
    <text evidence="7">The sequence shown here is derived from an EMBL/GenBank/DDBJ whole genome shotgun (WGS) entry which is preliminary data.</text>
</comment>
<keyword evidence="4 5" id="KW-0472">Membrane</keyword>
<reference evidence="8" key="1">
    <citation type="journal article" date="2019" name="Int. J. Syst. Evol. Microbiol.">
        <title>The Global Catalogue of Microorganisms (GCM) 10K type strain sequencing project: providing services to taxonomists for standard genome sequencing and annotation.</title>
        <authorList>
            <consortium name="The Broad Institute Genomics Platform"/>
            <consortium name="The Broad Institute Genome Sequencing Center for Infectious Disease"/>
            <person name="Wu L."/>
            <person name="Ma J."/>
        </authorList>
    </citation>
    <scope>NUCLEOTIDE SEQUENCE [LARGE SCALE GENOMIC DNA]</scope>
    <source>
        <strain evidence="8">KCTC 33849</strain>
    </source>
</reference>
<evidence type="ECO:0000256" key="3">
    <source>
        <dbReference type="ARBA" id="ARBA00022989"/>
    </source>
</evidence>
<evidence type="ECO:0000256" key="5">
    <source>
        <dbReference type="SAM" id="Phobius"/>
    </source>
</evidence>
<feature type="transmembrane region" description="Helical" evidence="5">
    <location>
        <begin position="163"/>
        <end position="183"/>
    </location>
</feature>
<proteinExistence type="predicted"/>
<dbReference type="InterPro" id="IPR011020">
    <property type="entry name" value="HTTM-like"/>
</dbReference>
<evidence type="ECO:0000256" key="4">
    <source>
        <dbReference type="ARBA" id="ARBA00023136"/>
    </source>
</evidence>
<feature type="transmembrane region" description="Helical" evidence="5">
    <location>
        <begin position="98"/>
        <end position="115"/>
    </location>
</feature>
<comment type="subcellular location">
    <subcellularLocation>
        <location evidence="1">Endomembrane system</location>
        <topology evidence="1">Multi-pass membrane protein</topology>
    </subcellularLocation>
</comment>
<feature type="transmembrane region" description="Helical" evidence="5">
    <location>
        <begin position="250"/>
        <end position="276"/>
    </location>
</feature>
<feature type="transmembrane region" description="Helical" evidence="5">
    <location>
        <begin position="71"/>
        <end position="91"/>
    </location>
</feature>
<evidence type="ECO:0000256" key="1">
    <source>
        <dbReference type="ARBA" id="ARBA00004127"/>
    </source>
</evidence>